<dbReference type="PANTHER" id="PTHR48413">
    <property type="match status" value="1"/>
</dbReference>
<dbReference type="Pfam" id="PF02679">
    <property type="entry name" value="ComA"/>
    <property type="match status" value="1"/>
</dbReference>
<comment type="caution">
    <text evidence="2">The sequence shown here is derived from an EMBL/GenBank/DDBJ whole genome shotgun (WGS) entry which is preliminary data.</text>
</comment>
<keyword evidence="3" id="KW-1185">Reference proteome</keyword>
<accession>A0A8J6HZW3</accession>
<evidence type="ECO:0000313" key="2">
    <source>
        <dbReference type="EMBL" id="MBA2132673.1"/>
    </source>
</evidence>
<reference evidence="2" key="1">
    <citation type="submission" date="2020-06" db="EMBL/GenBank/DDBJ databases">
        <title>Novel chitinolytic bacterium.</title>
        <authorList>
            <person name="Ungkulpasvich U."/>
            <person name="Kosugi A."/>
            <person name="Uke A."/>
        </authorList>
    </citation>
    <scope>NUCLEOTIDE SEQUENCE</scope>
    <source>
        <strain evidence="2">UUS1-1</strain>
    </source>
</reference>
<dbReference type="AlphaFoldDB" id="A0A8J6HZW3"/>
<dbReference type="InterPro" id="IPR003830">
    <property type="entry name" value="ComA_synth"/>
</dbReference>
<dbReference type="InterPro" id="IPR013785">
    <property type="entry name" value="Aldolase_TIM"/>
</dbReference>
<dbReference type="PANTHER" id="PTHR48413:SF1">
    <property type="entry name" value="PROTEIN HEAT-STRESS-ASSOCIATED 32"/>
    <property type="match status" value="1"/>
</dbReference>
<protein>
    <submittedName>
        <fullName evidence="2">Phosphosulfolactate synthase</fullName>
    </submittedName>
</protein>
<proteinExistence type="inferred from homology"/>
<comment type="similarity">
    <text evidence="1">Belongs to the phosphosulfolactate synthase family.</text>
</comment>
<dbReference type="EMBL" id="JAAKDE010000006">
    <property type="protein sequence ID" value="MBA2132673.1"/>
    <property type="molecule type" value="Genomic_DNA"/>
</dbReference>
<dbReference type="SUPFAM" id="SSF102110">
    <property type="entry name" value="(2r)-phospho-3-sulfolactate synthase ComA"/>
    <property type="match status" value="1"/>
</dbReference>
<organism evidence="2 3">
    <name type="scientific">Capillibacterium thermochitinicola</name>
    <dbReference type="NCBI Taxonomy" id="2699427"/>
    <lineage>
        <taxon>Bacteria</taxon>
        <taxon>Bacillati</taxon>
        <taxon>Bacillota</taxon>
        <taxon>Capillibacterium</taxon>
    </lineage>
</organism>
<evidence type="ECO:0000313" key="3">
    <source>
        <dbReference type="Proteomes" id="UP000657177"/>
    </source>
</evidence>
<dbReference type="Gene3D" id="3.20.20.70">
    <property type="entry name" value="Aldolase class I"/>
    <property type="match status" value="1"/>
</dbReference>
<dbReference type="InterPro" id="IPR036112">
    <property type="entry name" value="ComA_synth_sf"/>
</dbReference>
<name>A0A8J6HZW3_9FIRM</name>
<evidence type="ECO:0000256" key="1">
    <source>
        <dbReference type="ARBA" id="ARBA00010424"/>
    </source>
</evidence>
<gene>
    <name evidence="2" type="ORF">G5B42_03840</name>
</gene>
<sequence>MVLDKRLGLSETRDLLELASAYIDSIKLTFGTSALYPKAVLREKIKLIRSYGVDVYPGGTLFEIALWQDRLEPFFQCAAELGFTGIEISDGTLTISPKDRRRAIQRAKAHGFKVVTEVGKKIGPPLPVLRMQQMIADDLEAGADKVIIEGRESGKGVGIFDENGNIKTAEMEALVHDLPDFERVLVWEAPLKNQQVSLIKRFGPNVNLGNIAPEEVLALAALRCGLRGDTFGFCLEEQAAVSCRVSGEGGE</sequence>
<dbReference type="Proteomes" id="UP000657177">
    <property type="component" value="Unassembled WGS sequence"/>
</dbReference>